<reference evidence="2 3" key="1">
    <citation type="submission" date="2019-02" db="EMBL/GenBank/DDBJ databases">
        <title>Pedobacter sp. RP-1-14 sp. nov., isolated from Arctic soil.</title>
        <authorList>
            <person name="Dahal R.H."/>
        </authorList>
    </citation>
    <scope>NUCLEOTIDE SEQUENCE [LARGE SCALE GENOMIC DNA]</scope>
    <source>
        <strain evidence="2 3">RP-1-14</strain>
    </source>
</reference>
<proteinExistence type="predicted"/>
<dbReference type="PANTHER" id="PTHR35807:SF1">
    <property type="entry name" value="TRANSCRIPTIONAL REGULATOR REDD"/>
    <property type="match status" value="1"/>
</dbReference>
<dbReference type="EMBL" id="SJSL01000005">
    <property type="protein sequence ID" value="TCC99815.1"/>
    <property type="molecule type" value="Genomic_DNA"/>
</dbReference>
<organism evidence="2 3">
    <name type="scientific">Pedobacter psychroterrae</name>
    <dbReference type="NCBI Taxonomy" id="2530453"/>
    <lineage>
        <taxon>Bacteria</taxon>
        <taxon>Pseudomonadati</taxon>
        <taxon>Bacteroidota</taxon>
        <taxon>Sphingobacteriia</taxon>
        <taxon>Sphingobacteriales</taxon>
        <taxon>Sphingobacteriaceae</taxon>
        <taxon>Pedobacter</taxon>
    </lineage>
</organism>
<evidence type="ECO:0000256" key="1">
    <source>
        <dbReference type="SAM" id="Phobius"/>
    </source>
</evidence>
<dbReference type="Gene3D" id="2.120.10.80">
    <property type="entry name" value="Kelch-type beta propeller"/>
    <property type="match status" value="1"/>
</dbReference>
<evidence type="ECO:0000313" key="2">
    <source>
        <dbReference type="EMBL" id="TCC99815.1"/>
    </source>
</evidence>
<gene>
    <name evidence="2" type="ORF">EZ437_16365</name>
</gene>
<evidence type="ECO:0000313" key="3">
    <source>
        <dbReference type="Proteomes" id="UP000293347"/>
    </source>
</evidence>
<keyword evidence="1" id="KW-0812">Transmembrane</keyword>
<dbReference type="InterPro" id="IPR015915">
    <property type="entry name" value="Kelch-typ_b-propeller"/>
</dbReference>
<keyword evidence="1" id="KW-1133">Transmembrane helix</keyword>
<accession>A0A4R0NH79</accession>
<dbReference type="PANTHER" id="PTHR35807">
    <property type="entry name" value="TRANSCRIPTIONAL REGULATOR REDD-RELATED"/>
    <property type="match status" value="1"/>
</dbReference>
<dbReference type="SUPFAM" id="SSF117281">
    <property type="entry name" value="Kelch motif"/>
    <property type="match status" value="1"/>
</dbReference>
<dbReference type="Proteomes" id="UP000293347">
    <property type="component" value="Unassembled WGS sequence"/>
</dbReference>
<feature type="transmembrane region" description="Helical" evidence="1">
    <location>
        <begin position="556"/>
        <end position="573"/>
    </location>
</feature>
<keyword evidence="1" id="KW-0472">Membrane</keyword>
<sequence>MYLNPMLTKYSPLFFAFLMICAFRSSGQSYGLGFAGHEVVQEKRTGLDLSLERPMCFDQSFELSFDLSFVPGQADYFGYIFRVIDQQNRNIDLVYDMRFLENKHFKLIVGDKISDIAFDISINSLYKNWHHLKLKFDIKGNKLIMVANGKSYVQQVNLSKNCYKVLFGANNYQDFKVKDVPPMRVRDIKLTEGNKTNFYWPLDQISGASATEKIGGRAATVANPIWIKKMHHDWELVKTIVIQGVASVALNSEKEDLYLITPDSLMSYNITSNQLAGLSYKSKKLQLLGGNQSLYDAGTKRLFNFYIDQKLVTDFDFVKHTWSKSYISPDVITNYWHPNKFYSSVDSSLYIIGGYGQYNYKKSVFRYHLPDSTWKSVSANGEFTPRYLAALGVVKKGAYILGGYGSATGQQILNPKNIYDLSFFDVKTRTFKKLFELKPKKEEFAFANSMIVDEKSGTYYALIFPNQKYNSSLQLIKGSLSNPSYELAGNEIPYAFHDIHSFADLFYCPESKKFVAVSLFHDEKTNQTTAKIYVLSGPPELALAASPELWLSKNTWLLLPLAGLFLIAFLIIYRKRNLKLHKPSAGGQQAVLPVVETGNDHVKQEIQIDGTSPQSAEMKNAILLFGDLQLFDRDGNDITKYFTPLIRELFLVVLLYTIKWGRGISTEKLTEILWFDKTADSARNNRSVNIAKLKTILEKMDSCQISKTTGYWKINFEDQLVKIDYSQYLNIVNSKREIDKERINELTEITHRGSFLSNVEYDWLDVFKSEISNEIIDTYLHYANTVKISDDPEFLINLANYIFYFDQVNEAAMIVKCKALVHLGKHSLAKTKFETFCKEYKAIYGEEYKQTFQAILE</sequence>
<keyword evidence="3" id="KW-1185">Reference proteome</keyword>
<dbReference type="GO" id="GO:0006355">
    <property type="term" value="P:regulation of DNA-templated transcription"/>
    <property type="evidence" value="ECO:0007669"/>
    <property type="project" value="TreeGrafter"/>
</dbReference>
<comment type="caution">
    <text evidence="2">The sequence shown here is derived from an EMBL/GenBank/DDBJ whole genome shotgun (WGS) entry which is preliminary data.</text>
</comment>
<dbReference type="InterPro" id="IPR051677">
    <property type="entry name" value="AfsR-DnrI-RedD_regulator"/>
</dbReference>
<protein>
    <submittedName>
        <fullName evidence="2">Galactose oxidase</fullName>
    </submittedName>
</protein>
<dbReference type="GO" id="GO:0003677">
    <property type="term" value="F:DNA binding"/>
    <property type="evidence" value="ECO:0007669"/>
    <property type="project" value="TreeGrafter"/>
</dbReference>
<dbReference type="OrthoDB" id="1110630at2"/>
<dbReference type="AlphaFoldDB" id="A0A4R0NH79"/>
<name>A0A4R0NH79_9SPHI</name>